<dbReference type="RefSeq" id="WP_006972178.1">
    <property type="nucleotide sequence ID" value="NZ_ABCS01000028.1"/>
</dbReference>
<evidence type="ECO:0000313" key="2">
    <source>
        <dbReference type="Proteomes" id="UP000005801"/>
    </source>
</evidence>
<dbReference type="OrthoDB" id="5505239at2"/>
<proteinExistence type="predicted"/>
<sequence>MVSPACASLTLELPPAPDPQVQAAAFTQGRALVDLDHLARVEARAEAAPEDVRAQWQAAMAYLRATLEGHVDQRAQAERYLERARGLDPKAERVPAARVLARFLNMRSAVGDFSRVEEQRVLYEELLASAGRPSAGRSRFDAVHLESLHASVGAMAQYADGRPLAALRALAAMEDEMSAHIAAHPEDIDARTMAANFELTFAGIVPVGRHARLEWGTEELAVQQAHWDQLSPRARSEAVAPNVRTVFAFQLAEALVAAGELGRAEAAYDAVIELDARVPETAPRAQLVGLAQGRLEQLRAGAGFDEGELLPPWPRAVTGCVACHSETANLPTEDLHAAPLISFVGGQP</sequence>
<accession>A6G629</accession>
<dbReference type="AlphaFoldDB" id="A6G629"/>
<dbReference type="Proteomes" id="UP000005801">
    <property type="component" value="Unassembled WGS sequence"/>
</dbReference>
<name>A6G629_9BACT</name>
<comment type="caution">
    <text evidence="1">The sequence shown here is derived from an EMBL/GenBank/DDBJ whole genome shotgun (WGS) entry which is preliminary data.</text>
</comment>
<evidence type="ECO:0000313" key="1">
    <source>
        <dbReference type="EMBL" id="EDM78631.1"/>
    </source>
</evidence>
<gene>
    <name evidence="1" type="ORF">PPSIR1_29308</name>
</gene>
<dbReference type="EMBL" id="ABCS01000028">
    <property type="protein sequence ID" value="EDM78631.1"/>
    <property type="molecule type" value="Genomic_DNA"/>
</dbReference>
<organism evidence="1 2">
    <name type="scientific">Plesiocystis pacifica SIR-1</name>
    <dbReference type="NCBI Taxonomy" id="391625"/>
    <lineage>
        <taxon>Bacteria</taxon>
        <taxon>Pseudomonadati</taxon>
        <taxon>Myxococcota</taxon>
        <taxon>Polyangia</taxon>
        <taxon>Nannocystales</taxon>
        <taxon>Nannocystaceae</taxon>
        <taxon>Plesiocystis</taxon>
    </lineage>
</organism>
<reference evidence="1 2" key="1">
    <citation type="submission" date="2007-06" db="EMBL/GenBank/DDBJ databases">
        <authorList>
            <person name="Shimkets L."/>
            <person name="Ferriera S."/>
            <person name="Johnson J."/>
            <person name="Kravitz S."/>
            <person name="Beeson K."/>
            <person name="Sutton G."/>
            <person name="Rogers Y.-H."/>
            <person name="Friedman R."/>
            <person name="Frazier M."/>
            <person name="Venter J.C."/>
        </authorList>
    </citation>
    <scope>NUCLEOTIDE SEQUENCE [LARGE SCALE GENOMIC DNA]</scope>
    <source>
        <strain evidence="1 2">SIR-1</strain>
    </source>
</reference>
<protein>
    <submittedName>
        <fullName evidence="1">Uncharacterized protein</fullName>
    </submittedName>
</protein>
<dbReference type="STRING" id="391625.PPSIR1_29308"/>
<keyword evidence="2" id="KW-1185">Reference proteome</keyword>